<dbReference type="EMBL" id="CP037933">
    <property type="protein sequence ID" value="QBN19176.1"/>
    <property type="molecule type" value="Genomic_DNA"/>
</dbReference>
<evidence type="ECO:0000313" key="3">
    <source>
        <dbReference type="Proteomes" id="UP000291124"/>
    </source>
</evidence>
<dbReference type="OrthoDB" id="1014491at2"/>
<proteinExistence type="predicted"/>
<dbReference type="KEGG" id="fnk:E1750_10310"/>
<dbReference type="RefSeq" id="WP_133276695.1">
    <property type="nucleotide sequence ID" value="NZ_CP037933.1"/>
</dbReference>
<sequence length="251" mass="28947">MKKSLFLLFLLPVLNTNLIAQDLPSIQTDRPDQTECPFITPRHYFQLENGFSYEKNNFQSELIVVPSTLTRFGITNYFELRLITEFVISRENELNYSGINPILIGFKTRLLEEKGIIPTTSLIAHIGFPEVASSDYRANYYYPEFRFTMQHTLSDRQTLSYNLGAEWNGIDKKPTFIYTLTTGYSLTEKIGAYIEFYGFIPQIGEADHRFDLGLTYLFNPNHQFDVSGGFGLSANSPEYYLALGYSFRFKT</sequence>
<organism evidence="2 3">
    <name type="scientific">Flavobacterium nackdongense</name>
    <dbReference type="NCBI Taxonomy" id="2547394"/>
    <lineage>
        <taxon>Bacteria</taxon>
        <taxon>Pseudomonadati</taxon>
        <taxon>Bacteroidota</taxon>
        <taxon>Flavobacteriia</taxon>
        <taxon>Flavobacteriales</taxon>
        <taxon>Flavobacteriaceae</taxon>
        <taxon>Flavobacterium</taxon>
    </lineage>
</organism>
<name>A0A4P6Y8N1_9FLAO</name>
<keyword evidence="1" id="KW-0732">Signal</keyword>
<gene>
    <name evidence="2" type="ORF">E1750_10310</name>
</gene>
<protein>
    <submittedName>
        <fullName evidence="2">Transporter</fullName>
    </submittedName>
</protein>
<dbReference type="Proteomes" id="UP000291124">
    <property type="component" value="Chromosome"/>
</dbReference>
<evidence type="ECO:0000256" key="1">
    <source>
        <dbReference type="SAM" id="SignalP"/>
    </source>
</evidence>
<reference evidence="3" key="1">
    <citation type="submission" date="2019-03" db="EMBL/GenBank/DDBJ databases">
        <title>Flavobacterium sp.</title>
        <authorList>
            <person name="Kim H."/>
        </authorList>
    </citation>
    <scope>NUCLEOTIDE SEQUENCE [LARGE SCALE GENOMIC DNA]</scope>
    <source>
        <strain evidence="3">GS13</strain>
    </source>
</reference>
<dbReference type="InterPro" id="IPR025737">
    <property type="entry name" value="FApF"/>
</dbReference>
<keyword evidence="3" id="KW-1185">Reference proteome</keyword>
<dbReference type="Pfam" id="PF13557">
    <property type="entry name" value="Phenol_MetA_deg"/>
    <property type="match status" value="1"/>
</dbReference>
<dbReference type="AlphaFoldDB" id="A0A4P6Y8N1"/>
<feature type="chain" id="PRO_5020790815" evidence="1">
    <location>
        <begin position="21"/>
        <end position="251"/>
    </location>
</feature>
<evidence type="ECO:0000313" key="2">
    <source>
        <dbReference type="EMBL" id="QBN19176.1"/>
    </source>
</evidence>
<feature type="signal peptide" evidence="1">
    <location>
        <begin position="1"/>
        <end position="20"/>
    </location>
</feature>
<accession>A0A4P6Y8N1</accession>